<gene>
    <name evidence="2" type="ORF">F0361_03320</name>
</gene>
<dbReference type="Proteomes" id="UP000323188">
    <property type="component" value="Unassembled WGS sequence"/>
</dbReference>
<evidence type="ECO:0000313" key="3">
    <source>
        <dbReference type="Proteomes" id="UP000323188"/>
    </source>
</evidence>
<dbReference type="EMBL" id="VUOE01000001">
    <property type="protein sequence ID" value="KAA2218667.1"/>
    <property type="molecule type" value="Genomic_DNA"/>
</dbReference>
<dbReference type="AlphaFoldDB" id="A0A5B2TVW8"/>
<evidence type="ECO:0000256" key="1">
    <source>
        <dbReference type="SAM" id="SignalP"/>
    </source>
</evidence>
<evidence type="ECO:0000313" key="2">
    <source>
        <dbReference type="EMBL" id="KAA2218667.1"/>
    </source>
</evidence>
<keyword evidence="1" id="KW-0732">Signal</keyword>
<feature type="chain" id="PRO_5022802438" evidence="1">
    <location>
        <begin position="23"/>
        <end position="185"/>
    </location>
</feature>
<dbReference type="PROSITE" id="PS51257">
    <property type="entry name" value="PROKAR_LIPOPROTEIN"/>
    <property type="match status" value="1"/>
</dbReference>
<feature type="signal peptide" evidence="1">
    <location>
        <begin position="1"/>
        <end position="22"/>
    </location>
</feature>
<reference evidence="2 3" key="1">
    <citation type="submission" date="2019-09" db="EMBL/GenBank/DDBJ databases">
        <authorList>
            <person name="Khan S.A."/>
            <person name="Jeon C.O."/>
            <person name="Chun B.H."/>
            <person name="Jeong S.E."/>
        </authorList>
    </citation>
    <scope>NUCLEOTIDE SEQUENCE [LARGE SCALE GENOMIC DNA]</scope>
    <source>
        <strain evidence="2 3">KCTC 42508</strain>
    </source>
</reference>
<organism evidence="2 3">
    <name type="scientific">Maribacter flavus</name>
    <dbReference type="NCBI Taxonomy" id="1658664"/>
    <lineage>
        <taxon>Bacteria</taxon>
        <taxon>Pseudomonadati</taxon>
        <taxon>Bacteroidota</taxon>
        <taxon>Flavobacteriia</taxon>
        <taxon>Flavobacteriales</taxon>
        <taxon>Flavobacteriaceae</taxon>
        <taxon>Maribacter</taxon>
    </lineage>
</organism>
<dbReference type="RefSeq" id="WP_154917214.1">
    <property type="nucleotide sequence ID" value="NZ_VUOE01000001.1"/>
</dbReference>
<sequence length="185" mass="19962">MKKNKILSIFILLILLFTSCSSDNDNPEPINEEELITTIIVTLNPDNGGTVITLESKDLDGDGPNAPVIEVSGNLVAGTSYTGDILLLNESETPPENITEEVEDEDDEHQFFYTIGDGLDITTEYVNFDGDGNPLGTQIRLNTGTASNGTLTFTLRHEPKKPNDGTLADAGGETDIAQTFNLTVE</sequence>
<name>A0A5B2TVW8_9FLAO</name>
<protein>
    <submittedName>
        <fullName evidence="2">Type 1 periplasmic binding fold superfamily protein</fullName>
    </submittedName>
</protein>
<proteinExistence type="predicted"/>
<accession>A0A5B2TVW8</accession>
<comment type="caution">
    <text evidence="2">The sequence shown here is derived from an EMBL/GenBank/DDBJ whole genome shotgun (WGS) entry which is preliminary data.</text>
</comment>